<dbReference type="Gene3D" id="2.60.40.420">
    <property type="entry name" value="Cupredoxins - blue copper proteins"/>
    <property type="match status" value="1"/>
</dbReference>
<gene>
    <name evidence="3" type="ORF">DFQ01_11718</name>
</gene>
<dbReference type="Proteomes" id="UP000246635">
    <property type="component" value="Unassembled WGS sequence"/>
</dbReference>
<feature type="transmembrane region" description="Helical" evidence="1">
    <location>
        <begin position="157"/>
        <end position="175"/>
    </location>
</feature>
<reference evidence="3 4" key="1">
    <citation type="submission" date="2018-05" db="EMBL/GenBank/DDBJ databases">
        <title>Genomic Encyclopedia of Type Strains, Phase III (KMG-III): the genomes of soil and plant-associated and newly described type strains.</title>
        <authorList>
            <person name="Whitman W."/>
        </authorList>
    </citation>
    <scope>NUCLEOTIDE SEQUENCE [LARGE SCALE GENOMIC DNA]</scope>
    <source>
        <strain evidence="3 4">CECT 5696</strain>
    </source>
</reference>
<dbReference type="RefSeq" id="WP_110045517.1">
    <property type="nucleotide sequence ID" value="NZ_CP054612.1"/>
</dbReference>
<proteinExistence type="predicted"/>
<sequence>MALQIGSLLLVLGATVYLIIAGTANRAIALTLVFLASVSLSFLLIETLDYKLVLAAIAAGVVGTGLGLAFIRRYGGVTAVNTVITGWLGAGIGLFAGSRFYISDAVMIGVDLTFVVLAFLMQKVAERYDRRVPEQAAPNGKFNAATGKKAKRTSRGFSVSFMYAVLVVIAVSFMLTHVDHSSADKIGQTSSADAVYNADEGIQTATVEVNGAGFNPRNINFQSDAMIKLVFHVSSLASDDMMFVSEQLNLEAPLHKGDNIFMLKKALPGVYGFTVQGTNVKGTFTVKAASK</sequence>
<feature type="transmembrane region" description="Helical" evidence="1">
    <location>
        <begin position="52"/>
        <end position="71"/>
    </location>
</feature>
<dbReference type="Pfam" id="PF13473">
    <property type="entry name" value="Cupredoxin_1"/>
    <property type="match status" value="1"/>
</dbReference>
<organism evidence="3 4">
    <name type="scientific">Paenibacillus cellulosilyticus</name>
    <dbReference type="NCBI Taxonomy" id="375489"/>
    <lineage>
        <taxon>Bacteria</taxon>
        <taxon>Bacillati</taxon>
        <taxon>Bacillota</taxon>
        <taxon>Bacilli</taxon>
        <taxon>Bacillales</taxon>
        <taxon>Paenibacillaceae</taxon>
        <taxon>Paenibacillus</taxon>
    </lineage>
</organism>
<dbReference type="AlphaFoldDB" id="A0A2V2YQF4"/>
<evidence type="ECO:0000259" key="2">
    <source>
        <dbReference type="Pfam" id="PF13473"/>
    </source>
</evidence>
<evidence type="ECO:0000313" key="3">
    <source>
        <dbReference type="EMBL" id="PWV98508.1"/>
    </source>
</evidence>
<feature type="transmembrane region" description="Helical" evidence="1">
    <location>
        <begin position="28"/>
        <end position="45"/>
    </location>
</feature>
<evidence type="ECO:0000256" key="1">
    <source>
        <dbReference type="SAM" id="Phobius"/>
    </source>
</evidence>
<dbReference type="EMBL" id="QGTQ01000017">
    <property type="protein sequence ID" value="PWV98508.1"/>
    <property type="molecule type" value="Genomic_DNA"/>
</dbReference>
<protein>
    <recommendedName>
        <fullName evidence="2">EfeO-type cupredoxin-like domain-containing protein</fullName>
    </recommendedName>
</protein>
<feature type="domain" description="EfeO-type cupredoxin-like" evidence="2">
    <location>
        <begin position="191"/>
        <end position="286"/>
    </location>
</feature>
<evidence type="ECO:0000313" key="4">
    <source>
        <dbReference type="Proteomes" id="UP000246635"/>
    </source>
</evidence>
<comment type="caution">
    <text evidence="3">The sequence shown here is derived from an EMBL/GenBank/DDBJ whole genome shotgun (WGS) entry which is preliminary data.</text>
</comment>
<keyword evidence="1" id="KW-0812">Transmembrane</keyword>
<dbReference type="InterPro" id="IPR028096">
    <property type="entry name" value="EfeO_Cupredoxin"/>
</dbReference>
<dbReference type="OrthoDB" id="2844406at2"/>
<dbReference type="InterPro" id="IPR008972">
    <property type="entry name" value="Cupredoxin"/>
</dbReference>
<accession>A0A2V2YQF4</accession>
<keyword evidence="1" id="KW-1133">Transmembrane helix</keyword>
<keyword evidence="4" id="KW-1185">Reference proteome</keyword>
<keyword evidence="1" id="KW-0472">Membrane</keyword>
<name>A0A2V2YQF4_9BACL</name>